<reference evidence="11 13" key="2">
    <citation type="journal article" date="2016" name="Front. Microbiol.">
        <title>Industrial Acetogenic Biocatalysts: A Comparative Metabolic and Genomic Analysis.</title>
        <authorList>
            <person name="Bengelsdorf F."/>
            <person name="Poehlein A."/>
            <person name="Sonja S."/>
            <person name="Erz C."/>
            <person name="Hummel T."/>
            <person name="Hoffmeister S."/>
            <person name="Daniel R."/>
            <person name="Durre P."/>
        </authorList>
    </citation>
    <scope>NUCLEOTIDE SEQUENCE [LARGE SCALE GENOMIC DNA]</scope>
    <source>
        <strain evidence="11 13">PTA-10522</strain>
    </source>
</reference>
<organism evidence="10 12">
    <name type="scientific">Clostridium coskatii</name>
    <dbReference type="NCBI Taxonomy" id="1705578"/>
    <lineage>
        <taxon>Bacteria</taxon>
        <taxon>Bacillati</taxon>
        <taxon>Bacillota</taxon>
        <taxon>Clostridia</taxon>
        <taxon>Eubacteriales</taxon>
        <taxon>Clostridiaceae</taxon>
        <taxon>Clostridium</taxon>
    </lineage>
</organism>
<dbReference type="GO" id="GO:0005829">
    <property type="term" value="C:cytosol"/>
    <property type="evidence" value="ECO:0007669"/>
    <property type="project" value="TreeGrafter"/>
</dbReference>
<keyword evidence="1" id="KW-0547">Nucleotide-binding</keyword>
<dbReference type="Proteomes" id="UP000077384">
    <property type="component" value="Unassembled WGS sequence"/>
</dbReference>
<dbReference type="PROSITE" id="PS51194">
    <property type="entry name" value="HELICASE_CTER"/>
    <property type="match status" value="1"/>
</dbReference>
<dbReference type="RefSeq" id="WP_063601876.1">
    <property type="nucleotide sequence ID" value="NZ_LITQ01000027.1"/>
</dbReference>
<feature type="domain" description="DEAD-box RNA helicase Q" evidence="9">
    <location>
        <begin position="1"/>
        <end position="29"/>
    </location>
</feature>
<sequence>MDFKELELSENIINELKHMGITKPTSIQQESIKFIREGKDVIAEAQTGTGKTLAFLLPIFENISPNINSTQALIVTPTRELAIQITEEALKLKKAKDINILAAYGGKDIGSQLKKLKRNIHLIIATPGRLLDHLHRKTIDLSKLKTLVLDEADQMLLMGFKNDVEDIIKEVSKKRQTLCFSATMNSDVKKLAYRYMTDPLVVSIKKEKVTLNNIKQYVIETTDRKKQDALCNIMDQDNPFMAIIFCRTKRRVDDLEIALYQRGYNCKKLHSDIPQSKRERIMKSFRNADIQYLIATDVAARGLDISGVTHIYNYDIPENVESYIHRIGRTGRAGEEGCTCLFVDPKDKRTLEEIERGIKFRIPRRELNI</sequence>
<dbReference type="CDD" id="cd18787">
    <property type="entry name" value="SF2_C_DEAD"/>
    <property type="match status" value="1"/>
</dbReference>
<dbReference type="Gene3D" id="3.40.50.300">
    <property type="entry name" value="P-loop containing nucleotide triphosphate hydrolases"/>
    <property type="match status" value="2"/>
</dbReference>
<evidence type="ECO:0000313" key="12">
    <source>
        <dbReference type="Proteomes" id="UP000077384"/>
    </source>
</evidence>
<evidence type="ECO:0000256" key="3">
    <source>
        <dbReference type="ARBA" id="ARBA00022806"/>
    </source>
</evidence>
<dbReference type="PANTHER" id="PTHR47959">
    <property type="entry name" value="ATP-DEPENDENT RNA HELICASE RHLE-RELATED"/>
    <property type="match status" value="1"/>
</dbReference>
<dbReference type="Proteomes" id="UP000093694">
    <property type="component" value="Unassembled WGS sequence"/>
</dbReference>
<protein>
    <submittedName>
        <fullName evidence="10">DEAD-box ATP-dependent RNA helicase CshA</fullName>
        <ecNumber evidence="10">3.6.4.13</ecNumber>
    </submittedName>
</protein>
<evidence type="ECO:0000256" key="6">
    <source>
        <dbReference type="PROSITE-ProRule" id="PRU00552"/>
    </source>
</evidence>
<dbReference type="InterPro" id="IPR014001">
    <property type="entry name" value="Helicase_ATP-bd"/>
</dbReference>
<evidence type="ECO:0000256" key="2">
    <source>
        <dbReference type="ARBA" id="ARBA00022801"/>
    </source>
</evidence>
<evidence type="ECO:0000313" key="13">
    <source>
        <dbReference type="Proteomes" id="UP000093694"/>
    </source>
</evidence>
<feature type="domain" description="Helicase C-terminal" evidence="8">
    <location>
        <begin position="213"/>
        <end position="369"/>
    </location>
</feature>
<dbReference type="EC" id="3.6.4.13" evidence="10"/>
<evidence type="ECO:0000256" key="1">
    <source>
        <dbReference type="ARBA" id="ARBA00022741"/>
    </source>
</evidence>
<dbReference type="PATRIC" id="fig|1705578.3.peg.2066"/>
<dbReference type="GO" id="GO:0003724">
    <property type="term" value="F:RNA helicase activity"/>
    <property type="evidence" value="ECO:0007669"/>
    <property type="project" value="UniProtKB-EC"/>
</dbReference>
<dbReference type="EMBL" id="LROR01000089">
    <property type="protein sequence ID" value="OBR90553.1"/>
    <property type="molecule type" value="Genomic_DNA"/>
</dbReference>
<name>A0A162LAV1_9CLOT</name>
<keyword evidence="3 10" id="KW-0347">Helicase</keyword>
<dbReference type="PANTHER" id="PTHR47959:SF13">
    <property type="entry name" value="ATP-DEPENDENT RNA HELICASE RHLE"/>
    <property type="match status" value="1"/>
</dbReference>
<dbReference type="InterPro" id="IPR001650">
    <property type="entry name" value="Helicase_C-like"/>
</dbReference>
<reference evidence="10 12" key="1">
    <citation type="journal article" date="2015" name="Biotechnol. Bioeng.">
        <title>Genome sequence and phenotypic characterization of Caulobacter segnis.</title>
        <authorList>
            <person name="Patel S."/>
            <person name="Fletcher B."/>
            <person name="Scott D.C."/>
            <person name="Ely B."/>
        </authorList>
    </citation>
    <scope>NUCLEOTIDE SEQUENCE [LARGE SCALE GENOMIC DNA]</scope>
    <source>
        <strain evidence="10 12">PS02</strain>
    </source>
</reference>
<evidence type="ECO:0000259" key="9">
    <source>
        <dbReference type="PROSITE" id="PS51195"/>
    </source>
</evidence>
<evidence type="ECO:0000313" key="11">
    <source>
        <dbReference type="EMBL" id="OBR90553.1"/>
    </source>
</evidence>
<comment type="similarity">
    <text evidence="5">Belongs to the DEAD box helicase family.</text>
</comment>
<feature type="short sequence motif" description="Q motif" evidence="6">
    <location>
        <begin position="1"/>
        <end position="29"/>
    </location>
</feature>
<dbReference type="InterPro" id="IPR027417">
    <property type="entry name" value="P-loop_NTPase"/>
</dbReference>
<keyword evidence="4" id="KW-0067">ATP-binding</keyword>
<evidence type="ECO:0000256" key="5">
    <source>
        <dbReference type="ARBA" id="ARBA00038437"/>
    </source>
</evidence>
<dbReference type="InterPro" id="IPR014014">
    <property type="entry name" value="RNA_helicase_DEAD_Q_motif"/>
</dbReference>
<dbReference type="InterPro" id="IPR011545">
    <property type="entry name" value="DEAD/DEAH_box_helicase_dom"/>
</dbReference>
<dbReference type="GO" id="GO:0003676">
    <property type="term" value="F:nucleic acid binding"/>
    <property type="evidence" value="ECO:0007669"/>
    <property type="project" value="InterPro"/>
</dbReference>
<dbReference type="Pfam" id="PF00271">
    <property type="entry name" value="Helicase_C"/>
    <property type="match status" value="1"/>
</dbReference>
<feature type="domain" description="Helicase ATP-binding" evidence="7">
    <location>
        <begin position="32"/>
        <end position="202"/>
    </location>
</feature>
<comment type="caution">
    <text evidence="10">The sequence shown here is derived from an EMBL/GenBank/DDBJ whole genome shotgun (WGS) entry which is preliminary data.</text>
</comment>
<keyword evidence="2 10" id="KW-0378">Hydrolase</keyword>
<dbReference type="CDD" id="cd00268">
    <property type="entry name" value="DEADc"/>
    <property type="match status" value="1"/>
</dbReference>
<dbReference type="GO" id="GO:0005524">
    <property type="term" value="F:ATP binding"/>
    <property type="evidence" value="ECO:0007669"/>
    <property type="project" value="UniProtKB-KW"/>
</dbReference>
<dbReference type="SMART" id="SM00487">
    <property type="entry name" value="DEXDc"/>
    <property type="match status" value="1"/>
</dbReference>
<dbReference type="AlphaFoldDB" id="A0A162LAV1"/>
<evidence type="ECO:0000313" key="10">
    <source>
        <dbReference type="EMBL" id="OAA91126.1"/>
    </source>
</evidence>
<accession>A0A162LAV1</accession>
<dbReference type="InterPro" id="IPR050079">
    <property type="entry name" value="DEAD_box_RNA_helicase"/>
</dbReference>
<dbReference type="SMART" id="SM00490">
    <property type="entry name" value="HELICc"/>
    <property type="match status" value="1"/>
</dbReference>
<dbReference type="EMBL" id="LITQ01000027">
    <property type="protein sequence ID" value="OAA91126.1"/>
    <property type="molecule type" value="Genomic_DNA"/>
</dbReference>
<dbReference type="InterPro" id="IPR044742">
    <property type="entry name" value="DEAD/DEAH_RhlB"/>
</dbReference>
<evidence type="ECO:0000259" key="8">
    <source>
        <dbReference type="PROSITE" id="PS51194"/>
    </source>
</evidence>
<proteinExistence type="inferred from homology"/>
<dbReference type="PROSITE" id="PS51192">
    <property type="entry name" value="HELICASE_ATP_BIND_1"/>
    <property type="match status" value="1"/>
</dbReference>
<dbReference type="Pfam" id="PF00270">
    <property type="entry name" value="DEAD"/>
    <property type="match status" value="1"/>
</dbReference>
<keyword evidence="13" id="KW-1185">Reference proteome</keyword>
<dbReference type="SUPFAM" id="SSF52540">
    <property type="entry name" value="P-loop containing nucleoside triphosphate hydrolases"/>
    <property type="match status" value="1"/>
</dbReference>
<dbReference type="GO" id="GO:0016787">
    <property type="term" value="F:hydrolase activity"/>
    <property type="evidence" value="ECO:0007669"/>
    <property type="project" value="UniProtKB-KW"/>
</dbReference>
<dbReference type="PROSITE" id="PS51195">
    <property type="entry name" value="Q_MOTIF"/>
    <property type="match status" value="1"/>
</dbReference>
<evidence type="ECO:0000256" key="4">
    <source>
        <dbReference type="ARBA" id="ARBA00022840"/>
    </source>
</evidence>
<gene>
    <name evidence="10" type="primary">cshA_2</name>
    <name evidence="11" type="synonym">cshA_3</name>
    <name evidence="11" type="ORF">CLCOS_39180</name>
    <name evidence="10" type="ORF">WX73_01817</name>
</gene>
<evidence type="ECO:0000259" key="7">
    <source>
        <dbReference type="PROSITE" id="PS51192"/>
    </source>
</evidence>